<accession>A9V382</accession>
<dbReference type="InterPro" id="IPR038389">
    <property type="entry name" value="PSMG2_sf"/>
</dbReference>
<name>A9V382_MONBE</name>
<dbReference type="EMBL" id="CH991556">
    <property type="protein sequence ID" value="EDQ88144.1"/>
    <property type="molecule type" value="Genomic_DNA"/>
</dbReference>
<dbReference type="PANTHER" id="PTHR12970:SF1">
    <property type="entry name" value="PROTEASOME ASSEMBLY CHAPERONE 2"/>
    <property type="match status" value="1"/>
</dbReference>
<evidence type="ECO:0000313" key="1">
    <source>
        <dbReference type="EMBL" id="EDQ88144.1"/>
    </source>
</evidence>
<gene>
    <name evidence="1" type="ORF">MONBRDRAFT_9461</name>
</gene>
<dbReference type="InParanoid" id="A9V382"/>
<protein>
    <recommendedName>
        <fullName evidence="3">Proteasome assembly chaperone 2</fullName>
    </recommendedName>
</protein>
<organism evidence="1 2">
    <name type="scientific">Monosiga brevicollis</name>
    <name type="common">Choanoflagellate</name>
    <dbReference type="NCBI Taxonomy" id="81824"/>
    <lineage>
        <taxon>Eukaryota</taxon>
        <taxon>Choanoflagellata</taxon>
        <taxon>Craspedida</taxon>
        <taxon>Salpingoecidae</taxon>
        <taxon>Monosiga</taxon>
    </lineage>
</organism>
<keyword evidence="2" id="KW-1185">Reference proteome</keyword>
<dbReference type="Proteomes" id="UP000001357">
    <property type="component" value="Unassembled WGS sequence"/>
</dbReference>
<evidence type="ECO:0008006" key="3">
    <source>
        <dbReference type="Google" id="ProtNLM"/>
    </source>
</evidence>
<dbReference type="AlphaFoldDB" id="A9V382"/>
<sequence>MQQAVAEEITVVRHPAAVGSAGADLPLPSLEGYTIVVPAFCVGNVSQLCADVLVATLSMMPALALDHPALVPAIGNALPRERQVEGMVPGIMTAAEGGLPCFAWPVHLAHRCYEQRLTVGA</sequence>
<proteinExistence type="predicted"/>
<dbReference type="PANTHER" id="PTHR12970">
    <property type="entry name" value="PROTEASOME ASSEMBLY CHAPERONE 2"/>
    <property type="match status" value="1"/>
</dbReference>
<reference evidence="1 2" key="1">
    <citation type="journal article" date="2008" name="Nature">
        <title>The genome of the choanoflagellate Monosiga brevicollis and the origin of metazoans.</title>
        <authorList>
            <consortium name="JGI Sequencing"/>
            <person name="King N."/>
            <person name="Westbrook M.J."/>
            <person name="Young S.L."/>
            <person name="Kuo A."/>
            <person name="Abedin M."/>
            <person name="Chapman J."/>
            <person name="Fairclough S."/>
            <person name="Hellsten U."/>
            <person name="Isogai Y."/>
            <person name="Letunic I."/>
            <person name="Marr M."/>
            <person name="Pincus D."/>
            <person name="Putnam N."/>
            <person name="Rokas A."/>
            <person name="Wright K.J."/>
            <person name="Zuzow R."/>
            <person name="Dirks W."/>
            <person name="Good M."/>
            <person name="Goodstein D."/>
            <person name="Lemons D."/>
            <person name="Li W."/>
            <person name="Lyons J.B."/>
            <person name="Morris A."/>
            <person name="Nichols S."/>
            <person name="Richter D.J."/>
            <person name="Salamov A."/>
            <person name="Bork P."/>
            <person name="Lim W.A."/>
            <person name="Manning G."/>
            <person name="Miller W.T."/>
            <person name="McGinnis W."/>
            <person name="Shapiro H."/>
            <person name="Tjian R."/>
            <person name="Grigoriev I.V."/>
            <person name="Rokhsar D."/>
        </authorList>
    </citation>
    <scope>NUCLEOTIDE SEQUENCE [LARGE SCALE GENOMIC DNA]</scope>
    <source>
        <strain evidence="2">MX1 / ATCC 50154</strain>
    </source>
</reference>
<dbReference type="KEGG" id="mbr:MONBRDRAFT_9461"/>
<evidence type="ECO:0000313" key="2">
    <source>
        <dbReference type="Proteomes" id="UP000001357"/>
    </source>
</evidence>
<dbReference type="InterPro" id="IPR016562">
    <property type="entry name" value="Proteasome_assmbl_chp_2_euk"/>
</dbReference>
<dbReference type="RefSeq" id="XP_001747220.1">
    <property type="nucleotide sequence ID" value="XM_001747168.1"/>
</dbReference>
<dbReference type="GeneID" id="5892338"/>
<dbReference type="Gene3D" id="3.40.50.10900">
    <property type="entry name" value="PAC-like subunit"/>
    <property type="match status" value="1"/>
</dbReference>